<keyword evidence="2" id="KW-1185">Reference proteome</keyword>
<organism evidence="1 2">
    <name type="scientific">Carboxydothermus pertinax</name>
    <dbReference type="NCBI Taxonomy" id="870242"/>
    <lineage>
        <taxon>Bacteria</taxon>
        <taxon>Bacillati</taxon>
        <taxon>Bacillota</taxon>
        <taxon>Clostridia</taxon>
        <taxon>Thermoanaerobacterales</taxon>
        <taxon>Thermoanaerobacteraceae</taxon>
        <taxon>Carboxydothermus</taxon>
    </lineage>
</organism>
<dbReference type="OrthoDB" id="1726771at2"/>
<comment type="caution">
    <text evidence="1">The sequence shown here is derived from an EMBL/GenBank/DDBJ whole genome shotgun (WGS) entry which is preliminary data.</text>
</comment>
<sequence>MKKSDKLKTLRTRLLDNWLYAGKEERLNLLVKIMDIEEEMGMSYISQKKKQTDVARKVRAI</sequence>
<evidence type="ECO:0000313" key="1">
    <source>
        <dbReference type="EMBL" id="GAV23651.1"/>
    </source>
</evidence>
<dbReference type="AlphaFoldDB" id="A0A1L8CXP6"/>
<name>A0A1L8CXP6_9THEO</name>
<dbReference type="Proteomes" id="UP000187485">
    <property type="component" value="Unassembled WGS sequence"/>
</dbReference>
<dbReference type="RefSeq" id="WP_075860044.1">
    <property type="nucleotide sequence ID" value="NZ_BDJK01000055.1"/>
</dbReference>
<reference evidence="2" key="1">
    <citation type="submission" date="2016-12" db="EMBL/GenBank/DDBJ databases">
        <title>Draft Genome Sequences od Carboxydothermus pertinax and islandicus, Hydrogenogenic Carboxydotrophic Bacteria.</title>
        <authorList>
            <person name="Fukuyama Y."/>
            <person name="Ohmae K."/>
            <person name="Yoneda Y."/>
            <person name="Yoshida T."/>
            <person name="Sako Y."/>
        </authorList>
    </citation>
    <scope>NUCLEOTIDE SEQUENCE [LARGE SCALE GENOMIC DNA]</scope>
    <source>
        <strain evidence="2">Ug1</strain>
    </source>
</reference>
<dbReference type="EMBL" id="BDJK01000055">
    <property type="protein sequence ID" value="GAV23651.1"/>
    <property type="molecule type" value="Genomic_DNA"/>
</dbReference>
<gene>
    <name evidence="1" type="ORF">cpu_21610</name>
</gene>
<protein>
    <submittedName>
        <fullName evidence="1">Uncharacterized protein</fullName>
    </submittedName>
</protein>
<accession>A0A1L8CXP6</accession>
<evidence type="ECO:0000313" key="2">
    <source>
        <dbReference type="Proteomes" id="UP000187485"/>
    </source>
</evidence>
<proteinExistence type="predicted"/>
<dbReference type="STRING" id="870242.cpu_21610"/>